<dbReference type="AlphaFoldDB" id="A0A371B2C1"/>
<reference evidence="4" key="1">
    <citation type="submission" date="2018-08" db="EMBL/GenBank/DDBJ databases">
        <authorList>
            <person name="Kim S.-J."/>
            <person name="Jung G.-Y."/>
        </authorList>
    </citation>
    <scope>NUCLEOTIDE SEQUENCE [LARGE SCALE GENOMIC DNA]</scope>
    <source>
        <strain evidence="4">GY_G</strain>
    </source>
</reference>
<dbReference type="OrthoDB" id="7449015at2"/>
<keyword evidence="1" id="KW-0812">Transmembrane</keyword>
<name>A0A371B2C1_9SPHN</name>
<sequence length="163" mass="17443">MIKCFIKNEKGAAAAEMALVTPLLMILMFGSFELGKYFWDNHIVAKAVRDGARFASRQSFDNYNCTGTTVSDTVRDNTRNLTRTNTIDGTGTVRLSGWTNAMITVSLRCDTSGTYAAFYSGMAGVPIVSVSATVPYSSLFGSLGIDTVGLNLIANSEAPVMGI</sequence>
<dbReference type="Proteomes" id="UP000263833">
    <property type="component" value="Unassembled WGS sequence"/>
</dbReference>
<accession>A0A371B2C1</accession>
<keyword evidence="1" id="KW-0472">Membrane</keyword>
<keyword evidence="4" id="KW-1185">Reference proteome</keyword>
<evidence type="ECO:0000256" key="1">
    <source>
        <dbReference type="SAM" id="Phobius"/>
    </source>
</evidence>
<comment type="caution">
    <text evidence="3">The sequence shown here is derived from an EMBL/GenBank/DDBJ whole genome shotgun (WGS) entry which is preliminary data.</text>
</comment>
<keyword evidence="1" id="KW-1133">Transmembrane helix</keyword>
<dbReference type="EMBL" id="QRGP01000003">
    <property type="protein sequence ID" value="RDV01682.1"/>
    <property type="molecule type" value="Genomic_DNA"/>
</dbReference>
<evidence type="ECO:0000313" key="4">
    <source>
        <dbReference type="Proteomes" id="UP000263833"/>
    </source>
</evidence>
<dbReference type="RefSeq" id="WP_115550461.1">
    <property type="nucleotide sequence ID" value="NZ_QRGP01000003.1"/>
</dbReference>
<feature type="transmembrane region" description="Helical" evidence="1">
    <location>
        <begin position="12"/>
        <end position="32"/>
    </location>
</feature>
<organism evidence="3 4">
    <name type="scientific">Sphingorhabdus pulchriflava</name>
    <dbReference type="NCBI Taxonomy" id="2292257"/>
    <lineage>
        <taxon>Bacteria</taxon>
        <taxon>Pseudomonadati</taxon>
        <taxon>Pseudomonadota</taxon>
        <taxon>Alphaproteobacteria</taxon>
        <taxon>Sphingomonadales</taxon>
        <taxon>Sphingomonadaceae</taxon>
        <taxon>Sphingorhabdus</taxon>
    </lineage>
</organism>
<evidence type="ECO:0000259" key="2">
    <source>
        <dbReference type="Pfam" id="PF07811"/>
    </source>
</evidence>
<protein>
    <submittedName>
        <fullName evidence="3">Pilus assembly protein</fullName>
    </submittedName>
</protein>
<dbReference type="Pfam" id="PF07811">
    <property type="entry name" value="TadE"/>
    <property type="match status" value="1"/>
</dbReference>
<proteinExistence type="predicted"/>
<evidence type="ECO:0000313" key="3">
    <source>
        <dbReference type="EMBL" id="RDV01682.1"/>
    </source>
</evidence>
<dbReference type="InterPro" id="IPR012495">
    <property type="entry name" value="TadE-like_dom"/>
</dbReference>
<feature type="domain" description="TadE-like" evidence="2">
    <location>
        <begin position="11"/>
        <end position="53"/>
    </location>
</feature>
<gene>
    <name evidence="3" type="ORF">DXH95_15485</name>
</gene>